<evidence type="ECO:0000313" key="2">
    <source>
        <dbReference type="Proteomes" id="UP001148838"/>
    </source>
</evidence>
<comment type="caution">
    <text evidence="1">The sequence shown here is derived from an EMBL/GenBank/DDBJ whole genome shotgun (WGS) entry which is preliminary data.</text>
</comment>
<keyword evidence="2" id="KW-1185">Reference proteome</keyword>
<proteinExistence type="predicted"/>
<reference evidence="1 2" key="1">
    <citation type="journal article" date="2022" name="Allergy">
        <title>Genome assembly and annotation of Periplaneta americana reveal a comprehensive cockroach allergen profile.</title>
        <authorList>
            <person name="Wang L."/>
            <person name="Xiong Q."/>
            <person name="Saelim N."/>
            <person name="Wang L."/>
            <person name="Nong W."/>
            <person name="Wan A.T."/>
            <person name="Shi M."/>
            <person name="Liu X."/>
            <person name="Cao Q."/>
            <person name="Hui J.H.L."/>
            <person name="Sookrung N."/>
            <person name="Leung T.F."/>
            <person name="Tungtrongchitr A."/>
            <person name="Tsui S.K.W."/>
        </authorList>
    </citation>
    <scope>NUCLEOTIDE SEQUENCE [LARGE SCALE GENOMIC DNA]</scope>
    <source>
        <strain evidence="1">PWHHKU_190912</strain>
    </source>
</reference>
<organism evidence="1 2">
    <name type="scientific">Periplaneta americana</name>
    <name type="common">American cockroach</name>
    <name type="synonym">Blatta americana</name>
    <dbReference type="NCBI Taxonomy" id="6978"/>
    <lineage>
        <taxon>Eukaryota</taxon>
        <taxon>Metazoa</taxon>
        <taxon>Ecdysozoa</taxon>
        <taxon>Arthropoda</taxon>
        <taxon>Hexapoda</taxon>
        <taxon>Insecta</taxon>
        <taxon>Pterygota</taxon>
        <taxon>Neoptera</taxon>
        <taxon>Polyneoptera</taxon>
        <taxon>Dictyoptera</taxon>
        <taxon>Blattodea</taxon>
        <taxon>Blattoidea</taxon>
        <taxon>Blattidae</taxon>
        <taxon>Blattinae</taxon>
        <taxon>Periplaneta</taxon>
    </lineage>
</organism>
<gene>
    <name evidence="1" type="ORF">ANN_27190</name>
</gene>
<sequence length="66" mass="7433">MKCSIIEALQDVSVLECFVNLIQGGIVLELKKTVEDNSAVIQSLKSSLEERNKKIEELELKIDDLE</sequence>
<name>A0ABQ8RXH0_PERAM</name>
<protein>
    <submittedName>
        <fullName evidence="1">Uncharacterized protein</fullName>
    </submittedName>
</protein>
<evidence type="ECO:0000313" key="1">
    <source>
        <dbReference type="EMBL" id="KAJ4426376.1"/>
    </source>
</evidence>
<accession>A0ABQ8RXH0</accession>
<dbReference type="Proteomes" id="UP001148838">
    <property type="component" value="Unassembled WGS sequence"/>
</dbReference>
<dbReference type="EMBL" id="JAJSOF020000040">
    <property type="protein sequence ID" value="KAJ4426376.1"/>
    <property type="molecule type" value="Genomic_DNA"/>
</dbReference>